<gene>
    <name evidence="5" type="ORF">CLV79_1057</name>
    <name evidence="6" type="ORF">LOS8367_02165</name>
</gene>
<keyword evidence="3" id="KW-0804">Transcription</keyword>
<dbReference type="SUPFAM" id="SSF46785">
    <property type="entry name" value="Winged helix' DNA-binding domain"/>
    <property type="match status" value="1"/>
</dbReference>
<accession>A0A1X6ZDD8</accession>
<evidence type="ECO:0000313" key="5">
    <source>
        <dbReference type="EMBL" id="PSK86300.1"/>
    </source>
</evidence>
<evidence type="ECO:0000313" key="7">
    <source>
        <dbReference type="Proteomes" id="UP000193495"/>
    </source>
</evidence>
<protein>
    <submittedName>
        <fullName evidence="5">CRP-like cAMP-binding protein</fullName>
    </submittedName>
</protein>
<dbReference type="Gene3D" id="2.60.120.10">
    <property type="entry name" value="Jelly Rolls"/>
    <property type="match status" value="1"/>
</dbReference>
<name>A0A1X6ZDD8_9RHOB</name>
<evidence type="ECO:0000256" key="3">
    <source>
        <dbReference type="ARBA" id="ARBA00023163"/>
    </source>
</evidence>
<dbReference type="Proteomes" id="UP000240624">
    <property type="component" value="Unassembled WGS sequence"/>
</dbReference>
<dbReference type="AlphaFoldDB" id="A0A1X6ZDD8"/>
<dbReference type="GO" id="GO:0003677">
    <property type="term" value="F:DNA binding"/>
    <property type="evidence" value="ECO:0007669"/>
    <property type="project" value="UniProtKB-KW"/>
</dbReference>
<dbReference type="InterPro" id="IPR036390">
    <property type="entry name" value="WH_DNA-bd_sf"/>
</dbReference>
<organism evidence="6 7">
    <name type="scientific">Limimaricola soesokkakensis</name>
    <dbReference type="NCBI Taxonomy" id="1343159"/>
    <lineage>
        <taxon>Bacteria</taxon>
        <taxon>Pseudomonadati</taxon>
        <taxon>Pseudomonadota</taxon>
        <taxon>Alphaproteobacteria</taxon>
        <taxon>Rhodobacterales</taxon>
        <taxon>Paracoccaceae</taxon>
        <taxon>Limimaricola</taxon>
    </lineage>
</organism>
<evidence type="ECO:0000313" key="6">
    <source>
        <dbReference type="EMBL" id="SLN48369.1"/>
    </source>
</evidence>
<feature type="domain" description="HTH crp-type" evidence="4">
    <location>
        <begin position="149"/>
        <end position="213"/>
    </location>
</feature>
<proteinExistence type="predicted"/>
<evidence type="ECO:0000256" key="2">
    <source>
        <dbReference type="ARBA" id="ARBA00023125"/>
    </source>
</evidence>
<reference evidence="5 8" key="2">
    <citation type="submission" date="2018-03" db="EMBL/GenBank/DDBJ databases">
        <title>Genomic Encyclopedia of Archaeal and Bacterial Type Strains, Phase II (KMG-II): from individual species to whole genera.</title>
        <authorList>
            <person name="Goeker M."/>
        </authorList>
    </citation>
    <scope>NUCLEOTIDE SEQUENCE [LARGE SCALE GENOMIC DNA]</scope>
    <source>
        <strain evidence="5 8">DSM 29956</strain>
    </source>
</reference>
<dbReference type="InterPro" id="IPR012318">
    <property type="entry name" value="HTH_CRP"/>
</dbReference>
<evidence type="ECO:0000256" key="1">
    <source>
        <dbReference type="ARBA" id="ARBA00023015"/>
    </source>
</evidence>
<dbReference type="Proteomes" id="UP000193495">
    <property type="component" value="Unassembled WGS sequence"/>
</dbReference>
<dbReference type="RefSeq" id="WP_085896503.1">
    <property type="nucleotide sequence ID" value="NZ_FWFY01000005.1"/>
</dbReference>
<dbReference type="InterPro" id="IPR014710">
    <property type="entry name" value="RmlC-like_jellyroll"/>
</dbReference>
<dbReference type="GO" id="GO:0006355">
    <property type="term" value="P:regulation of DNA-templated transcription"/>
    <property type="evidence" value="ECO:0007669"/>
    <property type="project" value="InterPro"/>
</dbReference>
<keyword evidence="1" id="KW-0805">Transcription regulation</keyword>
<evidence type="ECO:0000313" key="8">
    <source>
        <dbReference type="Proteomes" id="UP000240624"/>
    </source>
</evidence>
<sequence>MTLDTSTGNRLLDGLPKAVLTELRPCLDAVELPLRSRLECHGQNVTHTYFPTAGIASVVASGHKLPGSEAGMAGHEGMTGTSLILGDDRSMHDVVVQVGGQGWRMEAGAFRAAMEIPDFRRRMLRYLQAHMAQMYATILACNHAKLETRLARWLLMCHDRVQGDAFELTHEYMALMLGVRRAGVTVALHEIEGRGYIRSTRGLVEIRDREAMEMSTDGFYGAPELEYDRLLGAKGCTEQPLRAEV</sequence>
<reference evidence="6 7" key="1">
    <citation type="submission" date="2017-03" db="EMBL/GenBank/DDBJ databases">
        <authorList>
            <person name="Afonso C.L."/>
            <person name="Miller P.J."/>
            <person name="Scott M.A."/>
            <person name="Spackman E."/>
            <person name="Goraichik I."/>
            <person name="Dimitrov K.M."/>
            <person name="Suarez D.L."/>
            <person name="Swayne D.E."/>
        </authorList>
    </citation>
    <scope>NUCLEOTIDE SEQUENCE [LARGE SCALE GENOMIC DNA]</scope>
    <source>
        <strain evidence="6 7">CECT 8367</strain>
    </source>
</reference>
<dbReference type="EMBL" id="FWFY01000005">
    <property type="protein sequence ID" value="SLN48369.1"/>
    <property type="molecule type" value="Genomic_DNA"/>
</dbReference>
<dbReference type="SUPFAM" id="SSF51206">
    <property type="entry name" value="cAMP-binding domain-like"/>
    <property type="match status" value="1"/>
</dbReference>
<keyword evidence="2" id="KW-0238">DNA-binding</keyword>
<dbReference type="EMBL" id="PYGB01000005">
    <property type="protein sequence ID" value="PSK86300.1"/>
    <property type="molecule type" value="Genomic_DNA"/>
</dbReference>
<dbReference type="InterPro" id="IPR018490">
    <property type="entry name" value="cNMP-bd_dom_sf"/>
</dbReference>
<evidence type="ECO:0000259" key="4">
    <source>
        <dbReference type="Pfam" id="PF13545"/>
    </source>
</evidence>
<dbReference type="OrthoDB" id="9776746at2"/>
<dbReference type="Pfam" id="PF13545">
    <property type="entry name" value="HTH_Crp_2"/>
    <property type="match status" value="1"/>
</dbReference>
<keyword evidence="8" id="KW-1185">Reference proteome</keyword>